<evidence type="ECO:0000259" key="1">
    <source>
        <dbReference type="Pfam" id="PF06114"/>
    </source>
</evidence>
<sequence length="181" mass="21573">MLLADLLPNMRRSYLEDKADYILKQNNVKYPKDIDLERIIQNYKNIKVFYMKQDSKTIIKKNKIIIIINNTISYRKQRQELAEEFCHALLHIGNQTNYFNTINLDKQEQQAKRMAAYLLCPIYILKNVSVSYDTYMLVDELADTFNVTTEFMQYRLKLIWGQDLDMIICNKGVFYGYIPIE</sequence>
<evidence type="ECO:0000313" key="3">
    <source>
        <dbReference type="Proteomes" id="UP000029622"/>
    </source>
</evidence>
<dbReference type="RefSeq" id="WP_035162150.1">
    <property type="nucleotide sequence ID" value="NZ_AZTB01000007.1"/>
</dbReference>
<dbReference type="InterPro" id="IPR010359">
    <property type="entry name" value="IrrE_HExxH"/>
</dbReference>
<dbReference type="Gene3D" id="1.10.10.2910">
    <property type="match status" value="1"/>
</dbReference>
<organism evidence="2 3">
    <name type="scientific">Caloranaerobacter azorensis H53214</name>
    <dbReference type="NCBI Taxonomy" id="1156417"/>
    <lineage>
        <taxon>Bacteria</taxon>
        <taxon>Bacillati</taxon>
        <taxon>Bacillota</taxon>
        <taxon>Tissierellia</taxon>
        <taxon>Tissierellales</taxon>
        <taxon>Thermohalobacteraceae</taxon>
        <taxon>Caloranaerobacter</taxon>
    </lineage>
</organism>
<accession>A0A096CX08</accession>
<evidence type="ECO:0000313" key="2">
    <source>
        <dbReference type="EMBL" id="KGG81089.1"/>
    </source>
</evidence>
<feature type="domain" description="IrrE N-terminal-like" evidence="1">
    <location>
        <begin position="43"/>
        <end position="157"/>
    </location>
</feature>
<dbReference type="AlphaFoldDB" id="A0A096CX08"/>
<reference evidence="2 3" key="1">
    <citation type="submission" date="2013-12" db="EMBL/GenBank/DDBJ databases">
        <title>Draft genome sequence of Caloranaerobacter sp. H53214.</title>
        <authorList>
            <person name="Jiang L.J."/>
            <person name="Shao Z.Z."/>
            <person name="Long M.N."/>
        </authorList>
    </citation>
    <scope>NUCLEOTIDE SEQUENCE [LARGE SCALE GENOMIC DNA]</scope>
    <source>
        <strain evidence="2 3">H53214</strain>
    </source>
</reference>
<gene>
    <name evidence="2" type="ORF">Y919_02740</name>
</gene>
<dbReference type="STRING" id="1156417.Y919_02740"/>
<protein>
    <recommendedName>
        <fullName evidence="1">IrrE N-terminal-like domain-containing protein</fullName>
    </recommendedName>
</protein>
<comment type="caution">
    <text evidence="2">The sequence shown here is derived from an EMBL/GenBank/DDBJ whole genome shotgun (WGS) entry which is preliminary data.</text>
</comment>
<dbReference type="Proteomes" id="UP000029622">
    <property type="component" value="Unassembled WGS sequence"/>
</dbReference>
<dbReference type="Pfam" id="PF06114">
    <property type="entry name" value="Peptidase_M78"/>
    <property type="match status" value="1"/>
</dbReference>
<dbReference type="EMBL" id="AZTB01000007">
    <property type="protein sequence ID" value="KGG81089.1"/>
    <property type="molecule type" value="Genomic_DNA"/>
</dbReference>
<proteinExistence type="predicted"/>
<name>A0A096CX08_9FIRM</name>